<dbReference type="GO" id="GO:0005886">
    <property type="term" value="C:plasma membrane"/>
    <property type="evidence" value="ECO:0007669"/>
    <property type="project" value="UniProtKB-SubCell"/>
</dbReference>
<keyword evidence="8" id="KW-0249">Electron transport</keyword>
<evidence type="ECO:0000256" key="6">
    <source>
        <dbReference type="ARBA" id="ARBA00022692"/>
    </source>
</evidence>
<keyword evidence="7" id="KW-0479">Metal-binding</keyword>
<comment type="subcellular location">
    <subcellularLocation>
        <location evidence="1">Cell membrane</location>
        <topology evidence="1">Multi-pass membrane protein</topology>
    </subcellularLocation>
</comment>
<dbReference type="OrthoDB" id="9776710at2"/>
<feature type="transmembrane region" description="Helical" evidence="12">
    <location>
        <begin position="263"/>
        <end position="282"/>
    </location>
</feature>
<dbReference type="Proteomes" id="UP000240254">
    <property type="component" value="Unassembled WGS sequence"/>
</dbReference>
<keyword evidence="5" id="KW-0349">Heme</keyword>
<keyword evidence="11 12" id="KW-0472">Membrane</keyword>
<dbReference type="PANTHER" id="PTHR43141">
    <property type="entry name" value="CYTOCHROME BD2 SUBUNIT II"/>
    <property type="match status" value="1"/>
</dbReference>
<evidence type="ECO:0000256" key="3">
    <source>
        <dbReference type="ARBA" id="ARBA00022448"/>
    </source>
</evidence>
<evidence type="ECO:0000256" key="5">
    <source>
        <dbReference type="ARBA" id="ARBA00022617"/>
    </source>
</evidence>
<keyword evidence="6 12" id="KW-0812">Transmembrane</keyword>
<comment type="caution">
    <text evidence="13">The sequence shown here is derived from an EMBL/GenBank/DDBJ whole genome shotgun (WGS) entry which is preliminary data.</text>
</comment>
<dbReference type="PIRSF" id="PIRSF000267">
    <property type="entry name" value="Cyt_oxidse_sub2"/>
    <property type="match status" value="1"/>
</dbReference>
<dbReference type="AlphaFoldDB" id="A0A2T3ISN0"/>
<dbReference type="EMBL" id="PYMK01000001">
    <property type="protein sequence ID" value="PSU31361.1"/>
    <property type="molecule type" value="Genomic_DNA"/>
</dbReference>
<keyword evidence="10" id="KW-0408">Iron</keyword>
<dbReference type="GO" id="GO:0009055">
    <property type="term" value="F:electron transfer activity"/>
    <property type="evidence" value="ECO:0007669"/>
    <property type="project" value="TreeGrafter"/>
</dbReference>
<evidence type="ECO:0000256" key="12">
    <source>
        <dbReference type="SAM" id="Phobius"/>
    </source>
</evidence>
<protein>
    <submittedName>
        <fullName evidence="13">Cytochrome d ubiquinol oxidase subunit II</fullName>
    </submittedName>
</protein>
<dbReference type="RefSeq" id="WP_065166314.1">
    <property type="nucleotide sequence ID" value="NZ_LZEZ01000001.1"/>
</dbReference>
<feature type="transmembrane region" description="Helical" evidence="12">
    <location>
        <begin position="12"/>
        <end position="39"/>
    </location>
</feature>
<organism evidence="13 14">
    <name type="scientific">Photobacterium aquimaris</name>
    <dbReference type="NCBI Taxonomy" id="512643"/>
    <lineage>
        <taxon>Bacteria</taxon>
        <taxon>Pseudomonadati</taxon>
        <taxon>Pseudomonadota</taxon>
        <taxon>Gammaproteobacteria</taxon>
        <taxon>Vibrionales</taxon>
        <taxon>Vibrionaceae</taxon>
        <taxon>Photobacterium</taxon>
    </lineage>
</organism>
<dbReference type="InterPro" id="IPR003317">
    <property type="entry name" value="Cyt-d_oxidase_su2"/>
</dbReference>
<sequence length="378" mass="41746">MFDYESLRVIWWVLIGVLCIGFAITDGFDMGVGMLSPIIGKTDNERRVMINSIAPHWDGNQVWLITAGGALFAAWPLVYATVFSGFYVAMIITLASLWLRPLGFDYRSKLTDTKWRDLWDKAIFVGSFIPPVIFGVAFGNLMQGVPFEVNEFMITSYKGSFFGLLNPFALLCGVVSLLMIITQGAAFLQLKTTDAIHARARNVAVISSLLMAVVFIIAGFVAQGINGYVMTSPVLANAASDPLTKEVVRQVGALFINYNNYPVLWIAPILAVAMPILTALCSRADRGGFAFLFSSLTVVGVVLTFGFATFPFIMPSSLDPNVSLTLWDSTSSEYTLHIMTIVAFVMVPVILAYTAWCYYKMFGRLDTKYIEDNKTSLY</sequence>
<dbReference type="GO" id="GO:0016682">
    <property type="term" value="F:oxidoreductase activity, acting on diphenols and related substances as donors, oxygen as acceptor"/>
    <property type="evidence" value="ECO:0007669"/>
    <property type="project" value="TreeGrafter"/>
</dbReference>
<evidence type="ECO:0000256" key="7">
    <source>
        <dbReference type="ARBA" id="ARBA00022723"/>
    </source>
</evidence>
<name>A0A2T3ISN0_9GAMM</name>
<keyword evidence="4" id="KW-1003">Cell membrane</keyword>
<dbReference type="PANTHER" id="PTHR43141:SF5">
    <property type="entry name" value="CYTOCHROME BD-I UBIQUINOL OXIDASE SUBUNIT 2"/>
    <property type="match status" value="1"/>
</dbReference>
<proteinExistence type="inferred from homology"/>
<keyword evidence="9 12" id="KW-1133">Transmembrane helix</keyword>
<dbReference type="GO" id="GO:0046872">
    <property type="term" value="F:metal ion binding"/>
    <property type="evidence" value="ECO:0007669"/>
    <property type="project" value="UniProtKB-KW"/>
</dbReference>
<accession>A0A2T3ISN0</accession>
<feature type="transmembrane region" description="Helical" evidence="12">
    <location>
        <begin position="161"/>
        <end position="182"/>
    </location>
</feature>
<evidence type="ECO:0000256" key="2">
    <source>
        <dbReference type="ARBA" id="ARBA00007543"/>
    </source>
</evidence>
<evidence type="ECO:0000313" key="13">
    <source>
        <dbReference type="EMBL" id="PSU31361.1"/>
    </source>
</evidence>
<feature type="transmembrane region" description="Helical" evidence="12">
    <location>
        <begin position="334"/>
        <end position="359"/>
    </location>
</feature>
<dbReference type="Pfam" id="PF02322">
    <property type="entry name" value="Cyt_bd_oxida_II"/>
    <property type="match status" value="1"/>
</dbReference>
<comment type="similarity">
    <text evidence="2">Belongs to the cytochrome ubiquinol oxidase subunit 2 family.</text>
</comment>
<dbReference type="GO" id="GO:0019646">
    <property type="term" value="P:aerobic electron transport chain"/>
    <property type="evidence" value="ECO:0007669"/>
    <property type="project" value="TreeGrafter"/>
</dbReference>
<evidence type="ECO:0000256" key="4">
    <source>
        <dbReference type="ARBA" id="ARBA00022475"/>
    </source>
</evidence>
<dbReference type="NCBIfam" id="TIGR00203">
    <property type="entry name" value="cydB"/>
    <property type="match status" value="1"/>
</dbReference>
<feature type="transmembrane region" description="Helical" evidence="12">
    <location>
        <begin position="84"/>
        <end position="102"/>
    </location>
</feature>
<evidence type="ECO:0000256" key="10">
    <source>
        <dbReference type="ARBA" id="ARBA00023004"/>
    </source>
</evidence>
<feature type="transmembrane region" description="Helical" evidence="12">
    <location>
        <begin position="203"/>
        <end position="225"/>
    </location>
</feature>
<evidence type="ECO:0000256" key="9">
    <source>
        <dbReference type="ARBA" id="ARBA00022989"/>
    </source>
</evidence>
<reference evidence="13 14" key="1">
    <citation type="submission" date="2018-03" db="EMBL/GenBank/DDBJ databases">
        <title>Whole genome sequencing of Histamine producing bacteria.</title>
        <authorList>
            <person name="Butler K."/>
        </authorList>
    </citation>
    <scope>NUCLEOTIDE SEQUENCE [LARGE SCALE GENOMIC DNA]</scope>
    <source>
        <strain evidence="13 14">BS2</strain>
    </source>
</reference>
<evidence type="ECO:0000256" key="11">
    <source>
        <dbReference type="ARBA" id="ARBA00023136"/>
    </source>
</evidence>
<evidence type="ECO:0000313" key="14">
    <source>
        <dbReference type="Proteomes" id="UP000240254"/>
    </source>
</evidence>
<feature type="transmembrane region" description="Helical" evidence="12">
    <location>
        <begin position="122"/>
        <end position="141"/>
    </location>
</feature>
<evidence type="ECO:0000256" key="1">
    <source>
        <dbReference type="ARBA" id="ARBA00004651"/>
    </source>
</evidence>
<gene>
    <name evidence="13" type="primary">cydB</name>
    <name evidence="13" type="ORF">CTM88_00095</name>
</gene>
<evidence type="ECO:0000256" key="8">
    <source>
        <dbReference type="ARBA" id="ARBA00022982"/>
    </source>
</evidence>
<dbReference type="GO" id="GO:0070069">
    <property type="term" value="C:cytochrome complex"/>
    <property type="evidence" value="ECO:0007669"/>
    <property type="project" value="TreeGrafter"/>
</dbReference>
<feature type="transmembrane region" description="Helical" evidence="12">
    <location>
        <begin position="289"/>
        <end position="314"/>
    </location>
</feature>
<keyword evidence="3" id="KW-0813">Transport</keyword>